<reference evidence="21" key="1">
    <citation type="submission" date="2009-12" db="EMBL/GenBank/DDBJ databases">
        <title>The Genome Sequence of Anolis carolinensis (Green Anole Lizard).</title>
        <authorList>
            <consortium name="The Genome Sequencing Platform"/>
            <person name="Di Palma F."/>
            <person name="Alfoldi J."/>
            <person name="Heiman D."/>
            <person name="Young S."/>
            <person name="Grabherr M."/>
            <person name="Johnson J."/>
            <person name="Lander E.S."/>
            <person name="Lindblad-Toh K."/>
        </authorList>
    </citation>
    <scope>NUCLEOTIDE SEQUENCE [LARGE SCALE GENOMIC DNA]</scope>
    <source>
        <strain evidence="21">JBL SC #1</strain>
    </source>
</reference>
<keyword evidence="6" id="KW-0765">Sulfation</keyword>
<dbReference type="FunFam" id="1.20.1070.10:FF:000284">
    <property type="entry name" value="C3a anaphylatoxin chemotactic receptor"/>
    <property type="match status" value="1"/>
</dbReference>
<accession>H9GHC8</accession>
<dbReference type="eggNOG" id="ENOG502R35Z">
    <property type="taxonomic scope" value="Eukaryota"/>
</dbReference>
<evidence type="ECO:0000256" key="15">
    <source>
        <dbReference type="ARBA" id="ARBA00025640"/>
    </source>
</evidence>
<evidence type="ECO:0000256" key="17">
    <source>
        <dbReference type="ARBA" id="ARBA00025827"/>
    </source>
</evidence>
<feature type="transmembrane region" description="Helical" evidence="19">
    <location>
        <begin position="92"/>
        <end position="120"/>
    </location>
</feature>
<evidence type="ECO:0000256" key="18">
    <source>
        <dbReference type="RuleBase" id="RU000688"/>
    </source>
</evidence>
<comment type="similarity">
    <text evidence="18">Belongs to the G-protein coupled receptor 1 family.</text>
</comment>
<dbReference type="PANTHER" id="PTHR24225">
    <property type="entry name" value="CHEMOTACTIC RECEPTOR"/>
    <property type="match status" value="1"/>
</dbReference>
<keyword evidence="8 19" id="KW-1133">Transmembrane helix</keyword>
<keyword evidence="4" id="KW-0145">Chemotaxis</keyword>
<dbReference type="CTD" id="719"/>
<reference evidence="21" key="2">
    <citation type="submission" date="2025-08" db="UniProtKB">
        <authorList>
            <consortium name="Ensembl"/>
        </authorList>
    </citation>
    <scope>IDENTIFICATION</scope>
</reference>
<dbReference type="GO" id="GO:0090023">
    <property type="term" value="P:positive regulation of neutrophil chemotaxis"/>
    <property type="evidence" value="ECO:0007669"/>
    <property type="project" value="Ensembl"/>
</dbReference>
<dbReference type="GO" id="GO:0006935">
    <property type="term" value="P:chemotaxis"/>
    <property type="evidence" value="ECO:0007669"/>
    <property type="project" value="UniProtKB-KW"/>
</dbReference>
<dbReference type="GO" id="GO:0007204">
    <property type="term" value="P:positive regulation of cytosolic calcium ion concentration"/>
    <property type="evidence" value="ECO:0000318"/>
    <property type="project" value="GO_Central"/>
</dbReference>
<evidence type="ECO:0000313" key="22">
    <source>
        <dbReference type="Proteomes" id="UP000001646"/>
    </source>
</evidence>
<dbReference type="InterPro" id="IPR001644">
    <property type="entry name" value="Anaphtx_C3AR1"/>
</dbReference>
<dbReference type="AlphaFoldDB" id="H9GHC8"/>
<evidence type="ECO:0000256" key="9">
    <source>
        <dbReference type="ARBA" id="ARBA00023040"/>
    </source>
</evidence>
<evidence type="ECO:0000256" key="16">
    <source>
        <dbReference type="ARBA" id="ARBA00025736"/>
    </source>
</evidence>
<evidence type="ECO:0000256" key="5">
    <source>
        <dbReference type="ARBA" id="ARBA00022553"/>
    </source>
</evidence>
<dbReference type="STRING" id="28377.ENSACAP00000011037"/>
<feature type="transmembrane region" description="Helical" evidence="19">
    <location>
        <begin position="315"/>
        <end position="342"/>
    </location>
</feature>
<keyword evidence="5" id="KW-0597">Phosphoprotein</keyword>
<dbReference type="InterPro" id="IPR000826">
    <property type="entry name" value="Formyl_rcpt-rel"/>
</dbReference>
<evidence type="ECO:0000256" key="3">
    <source>
        <dbReference type="ARBA" id="ARBA00022475"/>
    </source>
</evidence>
<comment type="similarity">
    <text evidence="16">Belongs to the chemokine-like receptor (CMKLR) family.</text>
</comment>
<dbReference type="Ensembl" id="ENSACAT00000011265.3">
    <property type="protein sequence ID" value="ENSACAP00000011037.3"/>
    <property type="gene ID" value="ENSACAG00000011272.3"/>
</dbReference>
<dbReference type="Gene3D" id="1.20.1070.10">
    <property type="entry name" value="Rhodopsin 7-helix transmembrane proteins"/>
    <property type="match status" value="2"/>
</dbReference>
<evidence type="ECO:0000256" key="13">
    <source>
        <dbReference type="ARBA" id="ARBA00023180"/>
    </source>
</evidence>
<dbReference type="PANTHER" id="PTHR24225:SF28">
    <property type="entry name" value="C3A ANAPHYLATOXIN CHEMOTACTIC RECEPTOR"/>
    <property type="match status" value="1"/>
</dbReference>
<dbReference type="PROSITE" id="PS50262">
    <property type="entry name" value="G_PROTEIN_RECEP_F1_2"/>
    <property type="match status" value="1"/>
</dbReference>
<feature type="domain" description="G-protein coupled receptors family 1 profile" evidence="20">
    <location>
        <begin position="42"/>
        <end position="418"/>
    </location>
</feature>
<dbReference type="GO" id="GO:0010575">
    <property type="term" value="P:positive regulation of vascular endothelial growth factor production"/>
    <property type="evidence" value="ECO:0007669"/>
    <property type="project" value="Ensembl"/>
</dbReference>
<evidence type="ECO:0000256" key="7">
    <source>
        <dbReference type="ARBA" id="ARBA00022692"/>
    </source>
</evidence>
<feature type="transmembrane region" description="Helical" evidence="19">
    <location>
        <begin position="358"/>
        <end position="385"/>
    </location>
</feature>
<comment type="subcellular location">
    <subcellularLocation>
        <location evidence="1">Cell membrane</location>
        <topology evidence="1">Multi-pass membrane protein</topology>
    </subcellularLocation>
</comment>
<dbReference type="GO" id="GO:0019722">
    <property type="term" value="P:calcium-mediated signaling"/>
    <property type="evidence" value="ECO:0007669"/>
    <property type="project" value="Ensembl"/>
</dbReference>
<keyword evidence="10 19" id="KW-0472">Membrane</keyword>
<keyword evidence="11" id="KW-1015">Disulfide bond</keyword>
<dbReference type="FunFam" id="1.20.1070.10:FF:000269">
    <property type="entry name" value="C3a anaphylatoxin chemotactic receptor"/>
    <property type="match status" value="1"/>
</dbReference>
<dbReference type="Bgee" id="ENSACAG00000011272">
    <property type="expression patterns" value="Expressed in testis and 12 other cell types or tissues"/>
</dbReference>
<dbReference type="GO" id="GO:0007200">
    <property type="term" value="P:phospholipase C-activating G protein-coupled receptor signaling pathway"/>
    <property type="evidence" value="ECO:0000318"/>
    <property type="project" value="GO_Central"/>
</dbReference>
<dbReference type="GeneID" id="100559802"/>
<dbReference type="InterPro" id="IPR002234">
    <property type="entry name" value="Anphylx_rcpt_C3a/C5a1-2"/>
</dbReference>
<reference evidence="21" key="3">
    <citation type="submission" date="2025-09" db="UniProtKB">
        <authorList>
            <consortium name="Ensembl"/>
        </authorList>
    </citation>
    <scope>IDENTIFICATION</scope>
</reference>
<comment type="function">
    <text evidence="15">Receptor for the chemotactic and inflammatory peptide anaphylatoxin C3a. This receptor stimulates chemotaxis, granule enzyme release and superoxide anion production.</text>
</comment>
<dbReference type="GO" id="GO:0004876">
    <property type="term" value="F:complement component C3a receptor activity"/>
    <property type="evidence" value="ECO:0000318"/>
    <property type="project" value="GO_Central"/>
</dbReference>
<dbReference type="GeneTree" id="ENSGT01140000282544"/>
<dbReference type="GO" id="GO:0010759">
    <property type="term" value="P:positive regulation of macrophage chemotaxis"/>
    <property type="evidence" value="ECO:0007669"/>
    <property type="project" value="Ensembl"/>
</dbReference>
<keyword evidence="9 18" id="KW-0297">G-protein coupled receptor</keyword>
<dbReference type="InterPro" id="IPR017452">
    <property type="entry name" value="GPCR_Rhodpsn_7TM"/>
</dbReference>
<dbReference type="GO" id="GO:0005886">
    <property type="term" value="C:plasma membrane"/>
    <property type="evidence" value="ECO:0000318"/>
    <property type="project" value="GO_Central"/>
</dbReference>
<dbReference type="OrthoDB" id="10037617at2759"/>
<evidence type="ECO:0000256" key="1">
    <source>
        <dbReference type="ARBA" id="ARBA00004651"/>
    </source>
</evidence>
<comment type="subunit">
    <text evidence="17">Interacts with VGF-derived peptide TLQP-21.</text>
</comment>
<feature type="transmembrane region" description="Helical" evidence="19">
    <location>
        <begin position="29"/>
        <end position="50"/>
    </location>
</feature>
<evidence type="ECO:0000256" key="11">
    <source>
        <dbReference type="ARBA" id="ARBA00023157"/>
    </source>
</evidence>
<dbReference type="Proteomes" id="UP000001646">
    <property type="component" value="Unplaced"/>
</dbReference>
<dbReference type="PRINTS" id="PR00237">
    <property type="entry name" value="GPCRRHODOPSN"/>
</dbReference>
<dbReference type="GO" id="GO:0004878">
    <property type="term" value="F:complement component C5a receptor activity"/>
    <property type="evidence" value="ECO:0000318"/>
    <property type="project" value="GO_Central"/>
</dbReference>
<dbReference type="InParanoid" id="H9GHC8"/>
<dbReference type="GO" id="GO:0007193">
    <property type="term" value="P:adenylate cyclase-inhibiting G protein-coupled receptor signaling pathway"/>
    <property type="evidence" value="ECO:0007669"/>
    <property type="project" value="Ensembl"/>
</dbReference>
<keyword evidence="12 18" id="KW-0675">Receptor</keyword>
<dbReference type="HOGENOM" id="CLU_009579_35_0_1"/>
<keyword evidence="14 18" id="KW-0807">Transducer</keyword>
<evidence type="ECO:0000256" key="12">
    <source>
        <dbReference type="ARBA" id="ARBA00023170"/>
    </source>
</evidence>
<feature type="transmembrane region" description="Helical" evidence="19">
    <location>
        <begin position="62"/>
        <end position="86"/>
    </location>
</feature>
<evidence type="ECO:0000256" key="2">
    <source>
        <dbReference type="ARBA" id="ARBA00022343"/>
    </source>
</evidence>
<sequence>MTLLLANDSIYGPNETIPLHHTPTSISSLVIFSLTFLLGIPGNGLVIWVVSLKMHRTVNTVWFLHLAVADFLCCLSLPFTIVHLVLHYHWPFGWLFCKIIPTAILFNMFASVFLLTAISIDRCLLVIKPVWCQNNRTVRFASGVCGSIWLLAFALCCPAFYYRETATDELGKSRCVYNWYGEEHLQETELDDLVFSHDLFSIQPPTGISQDYLTDGILDIYPKDQVLNMAENKSKAPHSRILDTAGIDQDTLMTDGIHPTSIFNFSQPQGNTATTNILHSDDPSGSFLESFSDRNNSMEIYDYDNYLSESQPPSVLVSITILRSVLGFLLPFGIMTTCYALLARKMLKNQFTKTRGKVLLVVLLVVATFFLCWVPYHIIGVLYLLATPGTEVFEELASWDHISTALAYANSCTNPLLYVFVGKNFREKVFQTVQGIFEGVFSEEATCSTACSQGRSQTRHDKFTDVSVL</sequence>
<dbReference type="PRINTS" id="PR01060">
    <property type="entry name" value="C3ANPHYLTXNR"/>
</dbReference>
<gene>
    <name evidence="21" type="primary">C3AR1</name>
</gene>
<dbReference type="KEGG" id="acs:100559802"/>
<evidence type="ECO:0000256" key="10">
    <source>
        <dbReference type="ARBA" id="ARBA00023136"/>
    </source>
</evidence>
<keyword evidence="7 18" id="KW-0812">Transmembrane</keyword>
<dbReference type="Pfam" id="PF00001">
    <property type="entry name" value="7tm_1"/>
    <property type="match status" value="2"/>
</dbReference>
<evidence type="ECO:0000256" key="4">
    <source>
        <dbReference type="ARBA" id="ARBA00022500"/>
    </source>
</evidence>
<protein>
    <recommendedName>
        <fullName evidence="2">C3a anaphylatoxin chemotactic receptor</fullName>
    </recommendedName>
</protein>
<evidence type="ECO:0000256" key="14">
    <source>
        <dbReference type="ARBA" id="ARBA00023224"/>
    </source>
</evidence>
<evidence type="ECO:0000313" key="21">
    <source>
        <dbReference type="Ensembl" id="ENSACAP00000011037.3"/>
    </source>
</evidence>
<name>H9GHC8_ANOCA</name>
<evidence type="ECO:0000256" key="6">
    <source>
        <dbReference type="ARBA" id="ARBA00022641"/>
    </source>
</evidence>
<keyword evidence="22" id="KW-1185">Reference proteome</keyword>
<evidence type="ECO:0000256" key="19">
    <source>
        <dbReference type="SAM" id="Phobius"/>
    </source>
</evidence>
<feature type="transmembrane region" description="Helical" evidence="19">
    <location>
        <begin position="140"/>
        <end position="162"/>
    </location>
</feature>
<keyword evidence="13" id="KW-0325">Glycoprotein</keyword>
<dbReference type="GO" id="GO:0004930">
    <property type="term" value="F:G protein-coupled receptor activity"/>
    <property type="evidence" value="ECO:0000318"/>
    <property type="project" value="GO_Central"/>
</dbReference>
<dbReference type="GO" id="GO:0006954">
    <property type="term" value="P:inflammatory response"/>
    <property type="evidence" value="ECO:0000318"/>
    <property type="project" value="GO_Central"/>
</dbReference>
<dbReference type="SUPFAM" id="SSF81321">
    <property type="entry name" value="Family A G protein-coupled receptor-like"/>
    <property type="match status" value="1"/>
</dbReference>
<dbReference type="GO" id="GO:0002430">
    <property type="term" value="P:complement receptor mediated signaling pathway"/>
    <property type="evidence" value="ECO:0000318"/>
    <property type="project" value="GO_Central"/>
</dbReference>
<proteinExistence type="inferred from homology"/>
<dbReference type="GO" id="GO:0045766">
    <property type="term" value="P:positive regulation of angiogenesis"/>
    <property type="evidence" value="ECO:0007669"/>
    <property type="project" value="Ensembl"/>
</dbReference>
<dbReference type="InterPro" id="IPR000276">
    <property type="entry name" value="GPCR_Rhodpsn"/>
</dbReference>
<keyword evidence="3" id="KW-1003">Cell membrane</keyword>
<dbReference type="PROSITE" id="PS00237">
    <property type="entry name" value="G_PROTEIN_RECEP_F1_1"/>
    <property type="match status" value="1"/>
</dbReference>
<dbReference type="PRINTS" id="PR01104">
    <property type="entry name" value="ANPHYLATOXNR"/>
</dbReference>
<organism evidence="21 22">
    <name type="scientific">Anolis carolinensis</name>
    <name type="common">Green anole</name>
    <name type="synonym">American chameleon</name>
    <dbReference type="NCBI Taxonomy" id="28377"/>
    <lineage>
        <taxon>Eukaryota</taxon>
        <taxon>Metazoa</taxon>
        <taxon>Chordata</taxon>
        <taxon>Craniata</taxon>
        <taxon>Vertebrata</taxon>
        <taxon>Euteleostomi</taxon>
        <taxon>Lepidosauria</taxon>
        <taxon>Squamata</taxon>
        <taxon>Bifurcata</taxon>
        <taxon>Unidentata</taxon>
        <taxon>Episquamata</taxon>
        <taxon>Toxicofera</taxon>
        <taxon>Iguania</taxon>
        <taxon>Dactyloidae</taxon>
        <taxon>Anolis</taxon>
    </lineage>
</organism>
<evidence type="ECO:0000256" key="8">
    <source>
        <dbReference type="ARBA" id="ARBA00022989"/>
    </source>
</evidence>
<evidence type="ECO:0000259" key="20">
    <source>
        <dbReference type="PROSITE" id="PS50262"/>
    </source>
</evidence>